<gene>
    <name evidence="3" type="ORF">SAMN05216561_10293</name>
</gene>
<protein>
    <recommendedName>
        <fullName evidence="2">DUF4190 domain-containing protein</fullName>
    </recommendedName>
</protein>
<evidence type="ECO:0000313" key="4">
    <source>
        <dbReference type="Proteomes" id="UP000198649"/>
    </source>
</evidence>
<proteinExistence type="predicted"/>
<keyword evidence="4" id="KW-1185">Reference proteome</keyword>
<dbReference type="Pfam" id="PF13828">
    <property type="entry name" value="DUF4190"/>
    <property type="match status" value="1"/>
</dbReference>
<dbReference type="RefSeq" id="WP_170259060.1">
    <property type="nucleotide sequence ID" value="NZ_BKAF01000002.1"/>
</dbReference>
<sequence>MTQQPPPGVPYPRPQPPANGHAVAALVLGVVSLTGCSFVTGIPAMILGRMAQREIAESGGRSSGHDLATIGFWLGLVATVVGALAVLGVLAIFFGFVLVSD</sequence>
<organism evidence="3 4">
    <name type="scientific">Nocardioides psychrotolerans</name>
    <dbReference type="NCBI Taxonomy" id="1005945"/>
    <lineage>
        <taxon>Bacteria</taxon>
        <taxon>Bacillati</taxon>
        <taxon>Actinomycetota</taxon>
        <taxon>Actinomycetes</taxon>
        <taxon>Propionibacteriales</taxon>
        <taxon>Nocardioidaceae</taxon>
        <taxon>Nocardioides</taxon>
    </lineage>
</organism>
<feature type="transmembrane region" description="Helical" evidence="1">
    <location>
        <begin position="67"/>
        <end position="99"/>
    </location>
</feature>
<keyword evidence="1" id="KW-1133">Transmembrane helix</keyword>
<evidence type="ECO:0000259" key="2">
    <source>
        <dbReference type="Pfam" id="PF13828"/>
    </source>
</evidence>
<reference evidence="3 4" key="1">
    <citation type="submission" date="2016-10" db="EMBL/GenBank/DDBJ databases">
        <authorList>
            <person name="de Groot N.N."/>
        </authorList>
    </citation>
    <scope>NUCLEOTIDE SEQUENCE [LARGE SCALE GENOMIC DNA]</scope>
    <source>
        <strain evidence="3 4">CGMCC 1.11156</strain>
    </source>
</reference>
<dbReference type="InterPro" id="IPR025241">
    <property type="entry name" value="DUF4190"/>
</dbReference>
<name>A0A1I3CJF4_9ACTN</name>
<dbReference type="STRING" id="1005945.SAMN05216561_10293"/>
<feature type="domain" description="DUF4190" evidence="2">
    <location>
        <begin position="22"/>
        <end position="84"/>
    </location>
</feature>
<keyword evidence="1" id="KW-0812">Transmembrane</keyword>
<evidence type="ECO:0000256" key="1">
    <source>
        <dbReference type="SAM" id="Phobius"/>
    </source>
</evidence>
<dbReference type="EMBL" id="FOQG01000002">
    <property type="protein sequence ID" value="SFH74740.1"/>
    <property type="molecule type" value="Genomic_DNA"/>
</dbReference>
<dbReference type="Proteomes" id="UP000198649">
    <property type="component" value="Unassembled WGS sequence"/>
</dbReference>
<accession>A0A1I3CJF4</accession>
<dbReference type="AlphaFoldDB" id="A0A1I3CJF4"/>
<evidence type="ECO:0000313" key="3">
    <source>
        <dbReference type="EMBL" id="SFH74740.1"/>
    </source>
</evidence>
<feature type="transmembrane region" description="Helical" evidence="1">
    <location>
        <begin position="20"/>
        <end position="46"/>
    </location>
</feature>
<keyword evidence="1" id="KW-0472">Membrane</keyword>